<sequence length="630" mass="71784">MGSSPSRPMAPNMFGSPDRKVVDVATSSSGSDKEELPTKVTRSVRKVSNVHPPKGREPPPAAGRSRRSDKKQKAEKVREAQPAARRSQRSNKHQKPMVISSDEGSDGEGSDGAEEKSSVKDQPVAETESDSEEMPDSSPLKKPRQAAATRARRRSDSFEVPDDVVELEDDEPVVSPRKRSRKSRASDSEDEDKDDIVPSLRRRLRRPRQEESPTPTEEEDDEEEDDSIVMTQRRYKPKTPDQSFSKQEKDDLDDDLEFLGSGRKLSNKAREKRATPKINARQIALEELKRKRAGEKVETTVTPNRKKPPVRTIEDTSSEEEADEEDDGGFDDLDDAQPEYRADVLDMFHEDDEDDGFVVDEDDDGDDTLGAPDAQLPLEFSSLSRAKAKDLFKYAIEWMVQKKINPAFEMTDDVYRLTFQKLDDEVKGLAGSKFVSSVWRPEFTRSIKARPEMNLLQMSADAMDADCQACNRRNHPATWSIQLTGKPYHKESLEELAQSDDDSDDEDDDEEEEGDGKEYDADGNELPDRERWFSLGSTCKQNAEMAHILHHWRYHLNAWVVSYLESSGYCTPEQLTNRDKMSVRKRRKAALKIVDKMEKKGEVNRLYRDYRNQLDWAQSAKNDGSRFVRR</sequence>
<dbReference type="EMBL" id="MU003702">
    <property type="protein sequence ID" value="KAF2809200.1"/>
    <property type="molecule type" value="Genomic_DNA"/>
</dbReference>
<reference evidence="5" key="2">
    <citation type="submission" date="2020-04" db="EMBL/GenBank/DDBJ databases">
        <authorList>
            <consortium name="NCBI Genome Project"/>
        </authorList>
    </citation>
    <scope>NUCLEOTIDE SEQUENCE</scope>
    <source>
        <strain evidence="5">CBS 304.34</strain>
    </source>
</reference>
<feature type="compositionally biased region" description="Acidic residues" evidence="1">
    <location>
        <begin position="316"/>
        <end position="336"/>
    </location>
</feature>
<feature type="compositionally biased region" description="Basic and acidic residues" evidence="1">
    <location>
        <begin position="516"/>
        <end position="526"/>
    </location>
</feature>
<dbReference type="GO" id="GO:0005634">
    <property type="term" value="C:nucleus"/>
    <property type="evidence" value="ECO:0007669"/>
    <property type="project" value="TreeGrafter"/>
</dbReference>
<accession>A0A6A6YK82</accession>
<dbReference type="Proteomes" id="UP000504636">
    <property type="component" value="Unplaced"/>
</dbReference>
<feature type="compositionally biased region" description="Acidic residues" evidence="1">
    <location>
        <begin position="216"/>
        <end position="227"/>
    </location>
</feature>
<dbReference type="InterPro" id="IPR025451">
    <property type="entry name" value="DUF4211"/>
</dbReference>
<evidence type="ECO:0000313" key="3">
    <source>
        <dbReference type="EMBL" id="KAF2809200.1"/>
    </source>
</evidence>
<proteinExistence type="predicted"/>
<feature type="domain" description="DUF4211" evidence="2">
    <location>
        <begin position="357"/>
        <end position="493"/>
    </location>
</feature>
<dbReference type="PANTHER" id="PTHR14689">
    <property type="entry name" value="PHORBOL-ESTER_DAG-TYPE DOMAIN-CONTAINING PROTEIN"/>
    <property type="match status" value="1"/>
</dbReference>
<dbReference type="RefSeq" id="XP_033576164.1">
    <property type="nucleotide sequence ID" value="XM_033716869.1"/>
</dbReference>
<feature type="compositionally biased region" description="Basic residues" evidence="1">
    <location>
        <begin position="86"/>
        <end position="95"/>
    </location>
</feature>
<feature type="region of interest" description="Disordered" evidence="1">
    <location>
        <begin position="354"/>
        <end position="373"/>
    </location>
</feature>
<name>A0A6A6YK82_9PEZI</name>
<feature type="region of interest" description="Disordered" evidence="1">
    <location>
        <begin position="1"/>
        <end position="336"/>
    </location>
</feature>
<reference evidence="3 5" key="1">
    <citation type="journal article" date="2020" name="Stud. Mycol.">
        <title>101 Dothideomycetes genomes: a test case for predicting lifestyles and emergence of pathogens.</title>
        <authorList>
            <person name="Haridas S."/>
            <person name="Albert R."/>
            <person name="Binder M."/>
            <person name="Bloem J."/>
            <person name="Labutti K."/>
            <person name="Salamov A."/>
            <person name="Andreopoulos B."/>
            <person name="Baker S."/>
            <person name="Barry K."/>
            <person name="Bills G."/>
            <person name="Bluhm B."/>
            <person name="Cannon C."/>
            <person name="Castanera R."/>
            <person name="Culley D."/>
            <person name="Daum C."/>
            <person name="Ezra D."/>
            <person name="Gonzalez J."/>
            <person name="Henrissat B."/>
            <person name="Kuo A."/>
            <person name="Liang C."/>
            <person name="Lipzen A."/>
            <person name="Lutzoni F."/>
            <person name="Magnuson J."/>
            <person name="Mondo S."/>
            <person name="Nolan M."/>
            <person name="Ohm R."/>
            <person name="Pangilinan J."/>
            <person name="Park H.-J."/>
            <person name="Ramirez L."/>
            <person name="Alfaro M."/>
            <person name="Sun H."/>
            <person name="Tritt A."/>
            <person name="Yoshinaga Y."/>
            <person name="Zwiers L.-H."/>
            <person name="Turgeon B."/>
            <person name="Goodwin S."/>
            <person name="Spatafora J."/>
            <person name="Crous P."/>
            <person name="Grigoriev I."/>
        </authorList>
    </citation>
    <scope>NUCLEOTIDE SEQUENCE</scope>
    <source>
        <strain evidence="3 5">CBS 304.34</strain>
    </source>
</reference>
<dbReference type="PANTHER" id="PTHR14689:SF0">
    <property type="entry name" value="COILED-COIL DOMAIN-CONTAINING PROTEIN 82"/>
    <property type="match status" value="1"/>
</dbReference>
<organism evidence="3">
    <name type="scientific">Mytilinidion resinicola</name>
    <dbReference type="NCBI Taxonomy" id="574789"/>
    <lineage>
        <taxon>Eukaryota</taxon>
        <taxon>Fungi</taxon>
        <taxon>Dikarya</taxon>
        <taxon>Ascomycota</taxon>
        <taxon>Pezizomycotina</taxon>
        <taxon>Dothideomycetes</taxon>
        <taxon>Pleosporomycetidae</taxon>
        <taxon>Mytilinidiales</taxon>
        <taxon>Mytilinidiaceae</taxon>
        <taxon>Mytilinidion</taxon>
    </lineage>
</organism>
<feature type="compositionally biased region" description="Basic and acidic residues" evidence="1">
    <location>
        <begin position="284"/>
        <end position="298"/>
    </location>
</feature>
<feature type="compositionally biased region" description="Acidic residues" evidence="1">
    <location>
        <begin position="159"/>
        <end position="172"/>
    </location>
</feature>
<dbReference type="AlphaFoldDB" id="A0A6A6YK82"/>
<protein>
    <recommendedName>
        <fullName evidence="2">DUF4211 domain-containing protein</fullName>
    </recommendedName>
</protein>
<feature type="region of interest" description="Disordered" evidence="1">
    <location>
        <begin position="495"/>
        <end position="526"/>
    </location>
</feature>
<dbReference type="OrthoDB" id="21499at2759"/>
<evidence type="ECO:0000256" key="1">
    <source>
        <dbReference type="SAM" id="MobiDB-lite"/>
    </source>
</evidence>
<dbReference type="GeneID" id="54457762"/>
<evidence type="ECO:0000259" key="2">
    <source>
        <dbReference type="Pfam" id="PF13926"/>
    </source>
</evidence>
<gene>
    <name evidence="3 5" type="ORF">BDZ99DRAFT_418837</name>
</gene>
<evidence type="ECO:0000313" key="4">
    <source>
        <dbReference type="Proteomes" id="UP000504636"/>
    </source>
</evidence>
<feature type="compositionally biased region" description="Acidic residues" evidence="1">
    <location>
        <begin position="103"/>
        <end position="112"/>
    </location>
</feature>
<keyword evidence="4" id="KW-1185">Reference proteome</keyword>
<dbReference type="Pfam" id="PF13926">
    <property type="entry name" value="DUF4211"/>
    <property type="match status" value="1"/>
</dbReference>
<evidence type="ECO:0000313" key="5">
    <source>
        <dbReference type="RefSeq" id="XP_033576164.1"/>
    </source>
</evidence>
<feature type="compositionally biased region" description="Acidic residues" evidence="1">
    <location>
        <begin position="497"/>
        <end position="515"/>
    </location>
</feature>
<reference evidence="5" key="3">
    <citation type="submission" date="2025-04" db="UniProtKB">
        <authorList>
            <consortium name="RefSeq"/>
        </authorList>
    </citation>
    <scope>IDENTIFICATION</scope>
    <source>
        <strain evidence="5">CBS 304.34</strain>
    </source>
</reference>
<feature type="compositionally biased region" description="Acidic residues" evidence="1">
    <location>
        <begin position="354"/>
        <end position="367"/>
    </location>
</feature>